<keyword evidence="13" id="KW-1133">Transmembrane helix</keyword>
<proteinExistence type="inferred from homology"/>
<keyword evidence="17" id="KW-1185">Reference proteome</keyword>
<dbReference type="SUPFAM" id="SSF144232">
    <property type="entry name" value="HIT/MYND zinc finger-like"/>
    <property type="match status" value="1"/>
</dbReference>
<evidence type="ECO:0000313" key="17">
    <source>
        <dbReference type="Proteomes" id="UP000834106"/>
    </source>
</evidence>
<dbReference type="GO" id="GO:0008270">
    <property type="term" value="F:zinc ion binding"/>
    <property type="evidence" value="ECO:0007669"/>
    <property type="project" value="UniProtKB-KW"/>
</dbReference>
<reference evidence="16" key="1">
    <citation type="submission" date="2023-05" db="EMBL/GenBank/DDBJ databases">
        <authorList>
            <person name="Huff M."/>
        </authorList>
    </citation>
    <scope>NUCLEOTIDE SEQUENCE</scope>
</reference>
<evidence type="ECO:0000256" key="12">
    <source>
        <dbReference type="SAM" id="MobiDB-lite"/>
    </source>
</evidence>
<evidence type="ECO:0000256" key="13">
    <source>
        <dbReference type="SAM" id="Phobius"/>
    </source>
</evidence>
<evidence type="ECO:0000256" key="3">
    <source>
        <dbReference type="ARBA" id="ARBA00012759"/>
    </source>
</evidence>
<dbReference type="EC" id="3.4.19.12" evidence="3"/>
<dbReference type="GO" id="GO:0006508">
    <property type="term" value="P:proteolysis"/>
    <property type="evidence" value="ECO:0007669"/>
    <property type="project" value="UniProtKB-KW"/>
</dbReference>
<dbReference type="Gene3D" id="6.10.140.2220">
    <property type="match status" value="1"/>
</dbReference>
<dbReference type="PROSITE" id="PS50235">
    <property type="entry name" value="USP_3"/>
    <property type="match status" value="1"/>
</dbReference>
<evidence type="ECO:0000256" key="7">
    <source>
        <dbReference type="ARBA" id="ARBA00022786"/>
    </source>
</evidence>
<evidence type="ECO:0000256" key="10">
    <source>
        <dbReference type="ARBA" id="ARBA00022833"/>
    </source>
</evidence>
<dbReference type="InterPro" id="IPR002893">
    <property type="entry name" value="Znf_MYND"/>
</dbReference>
<evidence type="ECO:0000259" key="14">
    <source>
        <dbReference type="PROSITE" id="PS50235"/>
    </source>
</evidence>
<comment type="similarity">
    <text evidence="2">Belongs to the peptidase C19 family.</text>
</comment>
<dbReference type="PANTHER" id="PTHR24006">
    <property type="entry name" value="UBIQUITIN CARBOXYL-TERMINAL HYDROLASE"/>
    <property type="match status" value="1"/>
</dbReference>
<name>A0AAD1YZZ0_9LAMI</name>
<evidence type="ECO:0000256" key="2">
    <source>
        <dbReference type="ARBA" id="ARBA00009085"/>
    </source>
</evidence>
<dbReference type="InterPro" id="IPR001394">
    <property type="entry name" value="Peptidase_C19_UCH"/>
</dbReference>
<feature type="transmembrane region" description="Helical" evidence="13">
    <location>
        <begin position="9"/>
        <end position="27"/>
    </location>
</feature>
<dbReference type="Gene3D" id="3.90.70.10">
    <property type="entry name" value="Cysteine proteinases"/>
    <property type="match status" value="1"/>
</dbReference>
<feature type="region of interest" description="Disordered" evidence="12">
    <location>
        <begin position="238"/>
        <end position="266"/>
    </location>
</feature>
<dbReference type="PANTHER" id="PTHR24006:SF685">
    <property type="entry name" value="UBIQUITIN CARBOXYL-TERMINAL HYDROLASE 15"/>
    <property type="match status" value="1"/>
</dbReference>
<dbReference type="GO" id="GO:0016579">
    <property type="term" value="P:protein deubiquitination"/>
    <property type="evidence" value="ECO:0007669"/>
    <property type="project" value="InterPro"/>
</dbReference>
<dbReference type="EMBL" id="OU503039">
    <property type="protein sequence ID" value="CAI9760523.1"/>
    <property type="molecule type" value="Genomic_DNA"/>
</dbReference>
<dbReference type="FunFam" id="6.10.140.2220:FF:000006">
    <property type="entry name" value="Ubiquitin carboxyl-terminal hydrolase 15"/>
    <property type="match status" value="1"/>
</dbReference>
<evidence type="ECO:0000256" key="1">
    <source>
        <dbReference type="ARBA" id="ARBA00000707"/>
    </source>
</evidence>
<keyword evidence="9" id="KW-0788">Thiol protease</keyword>
<dbReference type="Pfam" id="PF01753">
    <property type="entry name" value="zf-MYND"/>
    <property type="match status" value="1"/>
</dbReference>
<evidence type="ECO:0000256" key="8">
    <source>
        <dbReference type="ARBA" id="ARBA00022801"/>
    </source>
</evidence>
<keyword evidence="10" id="KW-0862">Zinc</keyword>
<evidence type="ECO:0000256" key="11">
    <source>
        <dbReference type="PROSITE-ProRule" id="PRU00134"/>
    </source>
</evidence>
<dbReference type="GO" id="GO:0004843">
    <property type="term" value="F:cysteine-type deubiquitinase activity"/>
    <property type="evidence" value="ECO:0007669"/>
    <property type="project" value="UniProtKB-EC"/>
</dbReference>
<keyword evidence="13" id="KW-0472">Membrane</keyword>
<comment type="catalytic activity">
    <reaction evidence="1">
        <text>Thiol-dependent hydrolysis of ester, thioester, amide, peptide and isopeptide bonds formed by the C-terminal Gly of ubiquitin (a 76-residue protein attached to proteins as an intracellular targeting signal).</text>
        <dbReference type="EC" id="3.4.19.12"/>
    </reaction>
</comment>
<keyword evidence="8" id="KW-0378">Hydrolase</keyword>
<evidence type="ECO:0000259" key="15">
    <source>
        <dbReference type="PROSITE" id="PS50865"/>
    </source>
</evidence>
<dbReference type="PROSITE" id="PS01360">
    <property type="entry name" value="ZF_MYND_1"/>
    <property type="match status" value="1"/>
</dbReference>
<dbReference type="FunFam" id="3.90.70.10:FF:000026">
    <property type="entry name" value="Ubiquitin carboxyl-terminal hydrolase 15"/>
    <property type="match status" value="1"/>
</dbReference>
<organism evidence="16 17">
    <name type="scientific">Fraxinus pennsylvanica</name>
    <dbReference type="NCBI Taxonomy" id="56036"/>
    <lineage>
        <taxon>Eukaryota</taxon>
        <taxon>Viridiplantae</taxon>
        <taxon>Streptophyta</taxon>
        <taxon>Embryophyta</taxon>
        <taxon>Tracheophyta</taxon>
        <taxon>Spermatophyta</taxon>
        <taxon>Magnoliopsida</taxon>
        <taxon>eudicotyledons</taxon>
        <taxon>Gunneridae</taxon>
        <taxon>Pentapetalae</taxon>
        <taxon>asterids</taxon>
        <taxon>lamiids</taxon>
        <taxon>Lamiales</taxon>
        <taxon>Oleaceae</taxon>
        <taxon>Oleeae</taxon>
        <taxon>Fraxinus</taxon>
    </lineage>
</organism>
<keyword evidence="13" id="KW-0812">Transmembrane</keyword>
<keyword evidence="4" id="KW-0645">Protease</keyword>
<dbReference type="InterPro" id="IPR018200">
    <property type="entry name" value="USP_CS"/>
</dbReference>
<dbReference type="SUPFAM" id="SSF54001">
    <property type="entry name" value="Cysteine proteinases"/>
    <property type="match status" value="1"/>
</dbReference>
<evidence type="ECO:0000256" key="5">
    <source>
        <dbReference type="ARBA" id="ARBA00022723"/>
    </source>
</evidence>
<dbReference type="GO" id="GO:0005634">
    <property type="term" value="C:nucleus"/>
    <property type="evidence" value="ECO:0007669"/>
    <property type="project" value="TreeGrafter"/>
</dbReference>
<dbReference type="PROSITE" id="PS50865">
    <property type="entry name" value="ZF_MYND_2"/>
    <property type="match status" value="1"/>
</dbReference>
<dbReference type="CDD" id="cd02661">
    <property type="entry name" value="Peptidase_C19E"/>
    <property type="match status" value="1"/>
</dbReference>
<feature type="region of interest" description="Disordered" evidence="12">
    <location>
        <begin position="318"/>
        <end position="374"/>
    </location>
</feature>
<dbReference type="Pfam" id="PF00443">
    <property type="entry name" value="UCH"/>
    <property type="match status" value="1"/>
</dbReference>
<feature type="domain" description="USP" evidence="14">
    <location>
        <begin position="464"/>
        <end position="770"/>
    </location>
</feature>
<accession>A0AAD1YZZ0</accession>
<keyword evidence="7" id="KW-0833">Ubl conjugation pathway</keyword>
<evidence type="ECO:0000313" key="16">
    <source>
        <dbReference type="EMBL" id="CAI9760523.1"/>
    </source>
</evidence>
<evidence type="ECO:0000256" key="9">
    <source>
        <dbReference type="ARBA" id="ARBA00022807"/>
    </source>
</evidence>
<protein>
    <recommendedName>
        <fullName evidence="3">ubiquitinyl hydrolase 1</fullName>
        <ecNumber evidence="3">3.4.19.12</ecNumber>
    </recommendedName>
</protein>
<keyword evidence="6 11" id="KW-0863">Zinc-finger</keyword>
<dbReference type="InterPro" id="IPR028889">
    <property type="entry name" value="USP"/>
</dbReference>
<dbReference type="PROSITE" id="PS00972">
    <property type="entry name" value="USP_1"/>
    <property type="match status" value="1"/>
</dbReference>
<evidence type="ECO:0000256" key="6">
    <source>
        <dbReference type="ARBA" id="ARBA00022771"/>
    </source>
</evidence>
<sequence>MLEPRETDIPVLLLFLVVLPLVTYFLLGKWNESAKNKERINLIAQRTVEEALVVEDMSSASGIPLVPLPNIGSNQCARCSGPATTRCARCKSARYCSGRCQIIHWRQVHKLECQQLGNSCSSSSPKSAMSEEFTGKALLDETIDLKLFEYRQQPTLENTSSDNVINHHLSIQASTTSDLITNASGLPIINRRSVDKGTYLKSYNDMSREADGAILECHDPAFSNDVICSTLLYNSPKKKASTRHKQRGDPVLTENHGNISGPLKDAHAHSECAVRERVIKEMQSHHPFEYGCNCSRSNSSIVCSNRTNSRDNQVNLIDAENLPRKGITSNNEAPGLNHSSERTSMKRSSKCRNSLHAQGTKLHKSPKSGAKTSRGQSFSYLDIKGHIADKSTLARIKDNGSLLGSNGDASLGITRVVGLAKSPRPEQQEQLEENVERHKKVKMLFPYEEFVRCYHYEVLNLSPRGLVNCGNSCYANAVLQCLVCTKPLTVYLLRRSHSRTCCARDWCLLCELEQHAMMLRESGGPLSSNRILVHMRSISCQLGDGSQEDAHEFLRLLVTSMQSICLESLGGENVVDPWLQDTTFIQHTFGGRLMSKVKCLRCHHESVRYENIMDLSLEIFGWVESLEDALTQFTSPEDLDGENMYRCGRCAAYVRARKQLRIQEAPNILTIILKRFQEGNYGKINKCITFPEMLDMIPFMTRTDDIPPLYMLYGVVVHLDTLNASFSGHYISYVKDLQGNWFRIDDAEVQPAKMTQVMLEGAYILFYMRSSPRPTKACTRKITRYETPGLRKHWPSKPQKSSVREQSEVSYNFICSEPYLVWRSDPNCGGILRRENRNGGAPIVETYVKEFSDATSTDWLLFTSSDDASFTTDSTRDSFSTVDTFDASNVDPIPSIFNSLYSSQRRVSCSIFPGSKPGTRFVSERRGYILDSHPPARRDDGGKHGSVNCGAHVKYGKGKGPQTCSLNCKI</sequence>
<gene>
    <name evidence="16" type="ORF">FPE_LOCUS7953</name>
</gene>
<keyword evidence="5" id="KW-0479">Metal-binding</keyword>
<dbReference type="AlphaFoldDB" id="A0AAD1YZZ0"/>
<evidence type="ECO:0000256" key="4">
    <source>
        <dbReference type="ARBA" id="ARBA00022670"/>
    </source>
</evidence>
<dbReference type="InterPro" id="IPR050164">
    <property type="entry name" value="Peptidase_C19"/>
</dbReference>
<feature type="domain" description="MYND-type" evidence="15">
    <location>
        <begin position="76"/>
        <end position="113"/>
    </location>
</feature>
<dbReference type="InterPro" id="IPR038765">
    <property type="entry name" value="Papain-like_cys_pep_sf"/>
</dbReference>
<dbReference type="GO" id="GO:0005829">
    <property type="term" value="C:cytosol"/>
    <property type="evidence" value="ECO:0007669"/>
    <property type="project" value="TreeGrafter"/>
</dbReference>
<dbReference type="Proteomes" id="UP000834106">
    <property type="component" value="Chromosome 4"/>
</dbReference>